<dbReference type="EMBL" id="MDYM01000025">
    <property type="protein sequence ID" value="OQD60308.1"/>
    <property type="molecule type" value="Genomic_DNA"/>
</dbReference>
<sequence length="297" mass="32985">MLKDPLLLSRRDLLTDSFGENEILRTVAVEEFEDSGLKETESDIATYSQINGDGEGQGSDSNVAVLMLTSGSTGNCRTTQRIEGAIEQARILGVAPSFVVCLSHKESSTSPEEVYVVYQPDFASDDIESRMSTLHTLMHTVILFISARPRVLPLPPGRLEKTTLEAYRESHFSEHKLVAVFKETLGLDKEIDIDMPILDTGITLVDFGIEDIPMITIMINTTIRSLAAAVQKLKASYITSVYQTAVTLQPHGSKTPLWLFHPGVGEILVFLMLAQHFPDRPIYTMRPHDFNPGEETF</sequence>
<reference evidence="2" key="1">
    <citation type="journal article" date="2017" name="Nat. Microbiol.">
        <title>Global analysis of biosynthetic gene clusters reveals vast potential of secondary metabolite production in Penicillium species.</title>
        <authorList>
            <person name="Nielsen J.C."/>
            <person name="Grijseels S."/>
            <person name="Prigent S."/>
            <person name="Ji B."/>
            <person name="Dainat J."/>
            <person name="Nielsen K.F."/>
            <person name="Frisvad J.C."/>
            <person name="Workman M."/>
            <person name="Nielsen J."/>
        </authorList>
    </citation>
    <scope>NUCLEOTIDE SEQUENCE [LARGE SCALE GENOMIC DNA]</scope>
    <source>
        <strain evidence="2">IBT 4502</strain>
    </source>
</reference>
<dbReference type="Gene3D" id="3.40.50.1820">
    <property type="entry name" value="alpha/beta hydrolase"/>
    <property type="match status" value="1"/>
</dbReference>
<dbReference type="SUPFAM" id="SSF53474">
    <property type="entry name" value="alpha/beta-Hydrolases"/>
    <property type="match status" value="1"/>
</dbReference>
<name>A0A1V6N6H9_PENPO</name>
<gene>
    <name evidence="1" type="ORF">PENPOL_c025G06494</name>
</gene>
<dbReference type="STRING" id="60169.A0A1V6N6H9"/>
<dbReference type="GO" id="GO:0017000">
    <property type="term" value="P:antibiotic biosynthetic process"/>
    <property type="evidence" value="ECO:0007669"/>
    <property type="project" value="UniProtKB-ARBA"/>
</dbReference>
<organism evidence="1 2">
    <name type="scientific">Penicillium polonicum</name>
    <dbReference type="NCBI Taxonomy" id="60169"/>
    <lineage>
        <taxon>Eukaryota</taxon>
        <taxon>Fungi</taxon>
        <taxon>Dikarya</taxon>
        <taxon>Ascomycota</taxon>
        <taxon>Pezizomycotina</taxon>
        <taxon>Eurotiomycetes</taxon>
        <taxon>Eurotiomycetidae</taxon>
        <taxon>Eurotiales</taxon>
        <taxon>Aspergillaceae</taxon>
        <taxon>Penicillium</taxon>
    </lineage>
</organism>
<accession>A0A1V6N6H9</accession>
<protein>
    <submittedName>
        <fullName evidence="1">Uncharacterized protein</fullName>
    </submittedName>
</protein>
<comment type="caution">
    <text evidence="1">The sequence shown here is derived from an EMBL/GenBank/DDBJ whole genome shotgun (WGS) entry which is preliminary data.</text>
</comment>
<proteinExistence type="predicted"/>
<keyword evidence="2" id="KW-1185">Reference proteome</keyword>
<dbReference type="AlphaFoldDB" id="A0A1V6N6H9"/>
<evidence type="ECO:0000313" key="1">
    <source>
        <dbReference type="EMBL" id="OQD60308.1"/>
    </source>
</evidence>
<dbReference type="InterPro" id="IPR029058">
    <property type="entry name" value="AB_hydrolase_fold"/>
</dbReference>
<evidence type="ECO:0000313" key="2">
    <source>
        <dbReference type="Proteomes" id="UP000191408"/>
    </source>
</evidence>
<dbReference type="GO" id="GO:0072330">
    <property type="term" value="P:monocarboxylic acid biosynthetic process"/>
    <property type="evidence" value="ECO:0007669"/>
    <property type="project" value="UniProtKB-ARBA"/>
</dbReference>
<dbReference type="Proteomes" id="UP000191408">
    <property type="component" value="Unassembled WGS sequence"/>
</dbReference>